<reference evidence="3 4" key="1">
    <citation type="submission" date="2018-01" db="EMBL/GenBank/DDBJ databases">
        <title>Novel co-symbiosis in the lucinid bivalve Phacoides pectinatus.</title>
        <authorList>
            <person name="Lim S.J."/>
            <person name="Davis B.G."/>
            <person name="Gill D.E."/>
            <person name="Engel A.S."/>
            <person name="Anderson L.C."/>
            <person name="Campbell B.J."/>
        </authorList>
    </citation>
    <scope>NUCLEOTIDE SEQUENCE [LARGE SCALE GENOMIC DNA]</scope>
    <source>
        <strain evidence="3">N3_P5</strain>
    </source>
</reference>
<feature type="domain" description="Hda lid" evidence="2">
    <location>
        <begin position="164"/>
        <end position="228"/>
    </location>
</feature>
<evidence type="ECO:0000313" key="4">
    <source>
        <dbReference type="Proteomes" id="UP000250928"/>
    </source>
</evidence>
<sequence>MNRQLALGITPRVEASLENFTPGDNAETLAHLSACARGHGEPFIYLWGGNGTGKSHLLQAACQLAGGEGRNSVFIPLEQAALFTPEILEGLDSLALVCIDDLHRIGGQRPWEEALFHLFNRLRASGCPLIVSARHAPSTLPVTLPDLGSRLGWGLTLRLRELNDEQKTRALIDGAARRGLTMSAEAAGYILRHCPREMGALQHLLDALDRASLEAQRRLTIPFIKSCLEHPD</sequence>
<dbReference type="GO" id="GO:0032297">
    <property type="term" value="P:negative regulation of DNA-templated DNA replication initiation"/>
    <property type="evidence" value="ECO:0007669"/>
    <property type="project" value="InterPro"/>
</dbReference>
<organism evidence="3 4">
    <name type="scientific">Candidatus Sedimenticola endophacoides</name>
    <dbReference type="NCBI Taxonomy" id="2548426"/>
    <lineage>
        <taxon>Bacteria</taxon>
        <taxon>Pseudomonadati</taxon>
        <taxon>Pseudomonadota</taxon>
        <taxon>Gammaproteobacteria</taxon>
        <taxon>Chromatiales</taxon>
        <taxon>Sedimenticolaceae</taxon>
        <taxon>Sedimenticola</taxon>
    </lineage>
</organism>
<dbReference type="EMBL" id="PQCO01000204">
    <property type="protein sequence ID" value="PUE01256.1"/>
    <property type="molecule type" value="Genomic_DNA"/>
</dbReference>
<proteinExistence type="predicted"/>
<dbReference type="Pfam" id="PF00308">
    <property type="entry name" value="Bac_DnaA"/>
    <property type="match status" value="1"/>
</dbReference>
<dbReference type="SUPFAM" id="SSF52540">
    <property type="entry name" value="P-loop containing nucleoside triphosphate hydrolases"/>
    <property type="match status" value="1"/>
</dbReference>
<gene>
    <name evidence="3" type="primary">hda</name>
    <name evidence="3" type="ORF">C3L24_08250</name>
</gene>
<accession>A0A6N4DWS9</accession>
<dbReference type="Gene3D" id="3.40.50.300">
    <property type="entry name" value="P-loop containing nucleotide triphosphate hydrolases"/>
    <property type="match status" value="1"/>
</dbReference>
<name>A0A6N4DWS9_9GAMM</name>
<evidence type="ECO:0000259" key="2">
    <source>
        <dbReference type="Pfam" id="PF22688"/>
    </source>
</evidence>
<dbReference type="InterPro" id="IPR027417">
    <property type="entry name" value="P-loop_NTPase"/>
</dbReference>
<dbReference type="InterPro" id="IPR013317">
    <property type="entry name" value="DnaA_dom"/>
</dbReference>
<dbReference type="NCBIfam" id="TIGR03420">
    <property type="entry name" value="DnaA_homol_Hda"/>
    <property type="match status" value="1"/>
</dbReference>
<dbReference type="AlphaFoldDB" id="A0A6N4DWS9"/>
<dbReference type="Pfam" id="PF22688">
    <property type="entry name" value="Hda_lid"/>
    <property type="match status" value="1"/>
</dbReference>
<evidence type="ECO:0000313" key="3">
    <source>
        <dbReference type="EMBL" id="PUE01256.1"/>
    </source>
</evidence>
<dbReference type="GO" id="GO:0006270">
    <property type="term" value="P:DNA replication initiation"/>
    <property type="evidence" value="ECO:0007669"/>
    <property type="project" value="TreeGrafter"/>
</dbReference>
<dbReference type="InterPro" id="IPR055199">
    <property type="entry name" value="Hda_lid"/>
</dbReference>
<comment type="caution">
    <text evidence="3">The sequence shown here is derived from an EMBL/GenBank/DDBJ whole genome shotgun (WGS) entry which is preliminary data.</text>
</comment>
<protein>
    <submittedName>
        <fullName evidence="3">DnaA regulatory inactivator Hda</fullName>
    </submittedName>
</protein>
<evidence type="ECO:0000259" key="1">
    <source>
        <dbReference type="Pfam" id="PF00308"/>
    </source>
</evidence>
<dbReference type="PANTHER" id="PTHR30050:SF5">
    <property type="entry name" value="DNAA REGULATORY INACTIVATOR HDA"/>
    <property type="match status" value="1"/>
</dbReference>
<dbReference type="Gene3D" id="1.10.8.60">
    <property type="match status" value="1"/>
</dbReference>
<feature type="domain" description="Chromosomal replication initiator protein DnaA ATPAse" evidence="1">
    <location>
        <begin position="18"/>
        <end position="157"/>
    </location>
</feature>
<dbReference type="PANTHER" id="PTHR30050">
    <property type="entry name" value="CHROMOSOMAL REPLICATION INITIATOR PROTEIN DNAA"/>
    <property type="match status" value="1"/>
</dbReference>
<dbReference type="Proteomes" id="UP000250928">
    <property type="component" value="Unassembled WGS sequence"/>
</dbReference>
<dbReference type="InterPro" id="IPR017788">
    <property type="entry name" value="Hda"/>
</dbReference>